<name>A0AAU9JHB3_9CILI</name>
<reference evidence="2" key="1">
    <citation type="submission" date="2021-09" db="EMBL/GenBank/DDBJ databases">
        <authorList>
            <consortium name="AG Swart"/>
            <person name="Singh M."/>
            <person name="Singh A."/>
            <person name="Seah K."/>
            <person name="Emmerich C."/>
        </authorList>
    </citation>
    <scope>NUCLEOTIDE SEQUENCE</scope>
    <source>
        <strain evidence="2">ATCC30299</strain>
    </source>
</reference>
<organism evidence="2 3">
    <name type="scientific">Blepharisma stoltei</name>
    <dbReference type="NCBI Taxonomy" id="1481888"/>
    <lineage>
        <taxon>Eukaryota</taxon>
        <taxon>Sar</taxon>
        <taxon>Alveolata</taxon>
        <taxon>Ciliophora</taxon>
        <taxon>Postciliodesmatophora</taxon>
        <taxon>Heterotrichea</taxon>
        <taxon>Heterotrichida</taxon>
        <taxon>Blepharismidae</taxon>
        <taxon>Blepharisma</taxon>
    </lineage>
</organism>
<evidence type="ECO:0000256" key="1">
    <source>
        <dbReference type="SAM" id="MobiDB-lite"/>
    </source>
</evidence>
<evidence type="ECO:0000313" key="2">
    <source>
        <dbReference type="EMBL" id="CAG9323809.1"/>
    </source>
</evidence>
<evidence type="ECO:0000313" key="3">
    <source>
        <dbReference type="Proteomes" id="UP001162131"/>
    </source>
</evidence>
<proteinExistence type="predicted"/>
<sequence>MRPKTSHNFHRPERCKSATPAKSSKSRRSCTSSRLCPLSDPSIGIISENDHKVGLCLCKYCECGEHLCPSARSDNSIKATFRTKYNYDYQPSNFDIPLRQQQKLYTPNPYKLESQTTNKIEYKPFKISPKHSNDIPLASKSLEFRSRTAYISDYPNWGPNIPSIEKRYQPPVYSTEIPFKGESSYRTTFHQFSKETVDLYKTDLTKASISTIQIAPKDKLNDSTTYRDTMRGYSKIDLNAIVKVLPAQYQRSDSVPSHFRTTSGTVFQKTDQFTKDPRQLRLILSGRRQKY</sequence>
<dbReference type="AlphaFoldDB" id="A0AAU9JHB3"/>
<gene>
    <name evidence="2" type="ORF">BSTOLATCC_MIC34845</name>
</gene>
<keyword evidence="3" id="KW-1185">Reference proteome</keyword>
<comment type="caution">
    <text evidence="2">The sequence shown here is derived from an EMBL/GenBank/DDBJ whole genome shotgun (WGS) entry which is preliminary data.</text>
</comment>
<feature type="region of interest" description="Disordered" evidence="1">
    <location>
        <begin position="1"/>
        <end position="35"/>
    </location>
</feature>
<dbReference type="EMBL" id="CAJZBQ010000035">
    <property type="protein sequence ID" value="CAG9323809.1"/>
    <property type="molecule type" value="Genomic_DNA"/>
</dbReference>
<accession>A0AAU9JHB3</accession>
<protein>
    <submittedName>
        <fullName evidence="2">Uncharacterized protein</fullName>
    </submittedName>
</protein>
<dbReference type="Proteomes" id="UP001162131">
    <property type="component" value="Unassembled WGS sequence"/>
</dbReference>